<proteinExistence type="predicted"/>
<name>A0A1G2R5A9_9BACT</name>
<sequence>MAQRTKKAWVVAVDMGYGHQRAASALRRFAFKGRVVNADSYPGIPAMDKLLWKEIRTLYEIISRFKKVPVIGDFVFSLFIDQFQEIKEFYPKTQGIEPATLQLRQIYRMLQERDWGKHFIALLNKNPIPLVTTFSVIAFMAEHWGYKGPILLVETDSDIARAWAPLHPAKSSIVYCAPTERVVERLKSYGVLASKIFLTGFPLPEHLLGKGFSAVKRSLSQRLSRLDPERAYLSKYSDTVKRYLGAVPPLPKKPAPCRVTFAVGGAGAQQALGMEILQGMVPLLERKAFELTLVAGTRKEVAEYWKKTIAERGLAKFLGKSVRIMHALTKEKAFLQFEDTLAKTDILWTKPSELSFYAGFGIPIVIAPPIGSQEIQNRKWLLYVGAGLDQLSPKICYQWLGDFVRKGVVAEAAMQGFIEIEKEGAKNIGTMIAQALRKHEQ</sequence>
<gene>
    <name evidence="2" type="ORF">A3C82_00260</name>
</gene>
<dbReference type="Proteomes" id="UP000176901">
    <property type="component" value="Unassembled WGS sequence"/>
</dbReference>
<dbReference type="STRING" id="1802451.A3C82_00260"/>
<dbReference type="Pfam" id="PF22053">
    <property type="entry name" value="DUF6938"/>
    <property type="match status" value="1"/>
</dbReference>
<protein>
    <recommendedName>
        <fullName evidence="1">DUF6938 domain-containing protein</fullName>
    </recommendedName>
</protein>
<reference evidence="2 3" key="1">
    <citation type="journal article" date="2016" name="Nat. Commun.">
        <title>Thousands of microbial genomes shed light on interconnected biogeochemical processes in an aquifer system.</title>
        <authorList>
            <person name="Anantharaman K."/>
            <person name="Brown C.T."/>
            <person name="Hug L.A."/>
            <person name="Sharon I."/>
            <person name="Castelle C.J."/>
            <person name="Probst A.J."/>
            <person name="Thomas B.C."/>
            <person name="Singh A."/>
            <person name="Wilkins M.J."/>
            <person name="Karaoz U."/>
            <person name="Brodie E.L."/>
            <person name="Williams K.H."/>
            <person name="Hubbard S.S."/>
            <person name="Banfield J.F."/>
        </authorList>
    </citation>
    <scope>NUCLEOTIDE SEQUENCE [LARGE SCALE GENOMIC DNA]</scope>
</reference>
<accession>A0A1G2R5A9</accession>
<dbReference type="EMBL" id="MHTW01000015">
    <property type="protein sequence ID" value="OHA67281.1"/>
    <property type="molecule type" value="Genomic_DNA"/>
</dbReference>
<dbReference type="InterPro" id="IPR054218">
    <property type="entry name" value="DUF6938"/>
</dbReference>
<dbReference type="AlphaFoldDB" id="A0A1G2R5A9"/>
<evidence type="ECO:0000259" key="1">
    <source>
        <dbReference type="Pfam" id="PF22053"/>
    </source>
</evidence>
<feature type="domain" description="DUF6938" evidence="1">
    <location>
        <begin position="253"/>
        <end position="375"/>
    </location>
</feature>
<evidence type="ECO:0000313" key="3">
    <source>
        <dbReference type="Proteomes" id="UP000176901"/>
    </source>
</evidence>
<organism evidence="2 3">
    <name type="scientific">Candidatus Wildermuthbacteria bacterium RIFCSPHIGHO2_02_FULL_47_12</name>
    <dbReference type="NCBI Taxonomy" id="1802451"/>
    <lineage>
        <taxon>Bacteria</taxon>
        <taxon>Candidatus Wildermuthiibacteriota</taxon>
    </lineage>
</organism>
<evidence type="ECO:0000313" key="2">
    <source>
        <dbReference type="EMBL" id="OHA67281.1"/>
    </source>
</evidence>
<comment type="caution">
    <text evidence="2">The sequence shown here is derived from an EMBL/GenBank/DDBJ whole genome shotgun (WGS) entry which is preliminary data.</text>
</comment>